<dbReference type="Proteomes" id="UP001295684">
    <property type="component" value="Unassembled WGS sequence"/>
</dbReference>
<evidence type="ECO:0000313" key="1">
    <source>
        <dbReference type="EMBL" id="CAI2363478.1"/>
    </source>
</evidence>
<gene>
    <name evidence="1" type="ORF">ECRASSUSDP1_LOCUS4814</name>
</gene>
<name>A0AAD1X564_EUPCR</name>
<sequence length="51" mass="6037">MFLSMALRIESRRTNRIMLVIKSSSSRHFFMSSHDQIWLLSKVKFSLFDAS</sequence>
<accession>A0AAD1X564</accession>
<dbReference type="EMBL" id="CAMPGE010004628">
    <property type="protein sequence ID" value="CAI2363478.1"/>
    <property type="molecule type" value="Genomic_DNA"/>
</dbReference>
<keyword evidence="2" id="KW-1185">Reference proteome</keyword>
<comment type="caution">
    <text evidence="1">The sequence shown here is derived from an EMBL/GenBank/DDBJ whole genome shotgun (WGS) entry which is preliminary data.</text>
</comment>
<reference evidence="1" key="1">
    <citation type="submission" date="2023-07" db="EMBL/GenBank/DDBJ databases">
        <authorList>
            <consortium name="AG Swart"/>
            <person name="Singh M."/>
            <person name="Singh A."/>
            <person name="Seah K."/>
            <person name="Emmerich C."/>
        </authorList>
    </citation>
    <scope>NUCLEOTIDE SEQUENCE</scope>
    <source>
        <strain evidence="1">DP1</strain>
    </source>
</reference>
<organism evidence="1 2">
    <name type="scientific">Euplotes crassus</name>
    <dbReference type="NCBI Taxonomy" id="5936"/>
    <lineage>
        <taxon>Eukaryota</taxon>
        <taxon>Sar</taxon>
        <taxon>Alveolata</taxon>
        <taxon>Ciliophora</taxon>
        <taxon>Intramacronucleata</taxon>
        <taxon>Spirotrichea</taxon>
        <taxon>Hypotrichia</taxon>
        <taxon>Euplotida</taxon>
        <taxon>Euplotidae</taxon>
        <taxon>Moneuplotes</taxon>
    </lineage>
</organism>
<evidence type="ECO:0000313" key="2">
    <source>
        <dbReference type="Proteomes" id="UP001295684"/>
    </source>
</evidence>
<protein>
    <submittedName>
        <fullName evidence="1">Uncharacterized protein</fullName>
    </submittedName>
</protein>
<proteinExistence type="predicted"/>
<dbReference type="AlphaFoldDB" id="A0AAD1X564"/>